<protein>
    <submittedName>
        <fullName evidence="1">Uncharacterized protein</fullName>
    </submittedName>
</protein>
<accession>A0ABD0UWG0</accession>
<comment type="caution">
    <text evidence="1">The sequence shown here is derived from an EMBL/GenBank/DDBJ whole genome shotgun (WGS) entry which is preliminary data.</text>
</comment>
<organism evidence="1 2">
    <name type="scientific">Dendrobium thyrsiflorum</name>
    <name type="common">Pinecone-like raceme dendrobium</name>
    <name type="synonym">Orchid</name>
    <dbReference type="NCBI Taxonomy" id="117978"/>
    <lineage>
        <taxon>Eukaryota</taxon>
        <taxon>Viridiplantae</taxon>
        <taxon>Streptophyta</taxon>
        <taxon>Embryophyta</taxon>
        <taxon>Tracheophyta</taxon>
        <taxon>Spermatophyta</taxon>
        <taxon>Magnoliopsida</taxon>
        <taxon>Liliopsida</taxon>
        <taxon>Asparagales</taxon>
        <taxon>Orchidaceae</taxon>
        <taxon>Epidendroideae</taxon>
        <taxon>Malaxideae</taxon>
        <taxon>Dendrobiinae</taxon>
        <taxon>Dendrobium</taxon>
    </lineage>
</organism>
<evidence type="ECO:0000313" key="2">
    <source>
        <dbReference type="Proteomes" id="UP001552299"/>
    </source>
</evidence>
<reference evidence="1 2" key="1">
    <citation type="journal article" date="2024" name="Plant Biotechnol. J.">
        <title>Dendrobium thyrsiflorum genome and its molecular insights into genes involved in important horticultural traits.</title>
        <authorList>
            <person name="Chen B."/>
            <person name="Wang J.Y."/>
            <person name="Zheng P.J."/>
            <person name="Li K.L."/>
            <person name="Liang Y.M."/>
            <person name="Chen X.F."/>
            <person name="Zhang C."/>
            <person name="Zhao X."/>
            <person name="He X."/>
            <person name="Zhang G.Q."/>
            <person name="Liu Z.J."/>
            <person name="Xu Q."/>
        </authorList>
    </citation>
    <scope>NUCLEOTIDE SEQUENCE [LARGE SCALE GENOMIC DNA]</scope>
    <source>
        <strain evidence="1">GZMU011</strain>
    </source>
</reference>
<dbReference type="AlphaFoldDB" id="A0ABD0UWG0"/>
<evidence type="ECO:0000313" key="1">
    <source>
        <dbReference type="EMBL" id="KAL0916790.1"/>
    </source>
</evidence>
<proteinExistence type="predicted"/>
<keyword evidence="2" id="KW-1185">Reference proteome</keyword>
<sequence length="86" mass="9936">MKTPSEPPKSRDDGRRRRLESLLGATFVISSQTPPHKILSLPQALLSFSKLYSRLGIRMRMRREEVLSSTIRLQSQSPVVLFHFDR</sequence>
<gene>
    <name evidence="1" type="ORF">M5K25_014329</name>
</gene>
<name>A0ABD0UWG0_DENTH</name>
<dbReference type="EMBL" id="JANQDX010000011">
    <property type="protein sequence ID" value="KAL0916790.1"/>
    <property type="molecule type" value="Genomic_DNA"/>
</dbReference>
<dbReference type="Proteomes" id="UP001552299">
    <property type="component" value="Unassembled WGS sequence"/>
</dbReference>